<reference evidence="2 3" key="1">
    <citation type="journal article" date="2013" name="J. Virol.">
        <title>Insights into head-tailed viruses infecting extremely halophilic archaea.</title>
        <authorList>
            <person name="Pietila M.K."/>
            <person name="Laurinmaki P."/>
            <person name="Russell D.A."/>
            <person name="Ko C.C."/>
            <person name="Jacobs-Sera D."/>
            <person name="Butcher S.J."/>
            <person name="Bamford D.H."/>
            <person name="Hendrix R.W."/>
        </authorList>
    </citation>
    <scope>NUCLEOTIDE SEQUENCE [LARGE SCALE GENOMIC DNA]</scope>
</reference>
<feature type="transmembrane region" description="Helical" evidence="1">
    <location>
        <begin position="38"/>
        <end position="59"/>
    </location>
</feature>
<dbReference type="EMBL" id="KC117377">
    <property type="protein sequence ID" value="AGC34525.1"/>
    <property type="molecule type" value="Genomic_DNA"/>
</dbReference>
<organism evidence="2 3">
    <name type="scientific">Haloarcula vallismortis tailed virus 1</name>
    <dbReference type="NCBI Taxonomy" id="1262528"/>
    <lineage>
        <taxon>Viruses</taxon>
        <taxon>Duplodnaviria</taxon>
        <taxon>Heunggongvirae</taxon>
        <taxon>Uroviricota</taxon>
        <taxon>Caudoviricetes</taxon>
        <taxon>Thumleimavirales</taxon>
        <taxon>Druskaviridae</taxon>
        <taxon>Tredecimvirus</taxon>
        <taxon>Tredecimvirus thailandense</taxon>
        <taxon>Tredecimvirus HVTV1</taxon>
    </lineage>
</organism>
<keyword evidence="1" id="KW-0812">Transmembrane</keyword>
<accession>L7TKL6</accession>
<evidence type="ECO:0000313" key="3">
    <source>
        <dbReference type="Proteomes" id="UP000011137"/>
    </source>
</evidence>
<proteinExistence type="predicted"/>
<keyword evidence="3" id="KW-1185">Reference proteome</keyword>
<sequence length="69" mass="8079">MSRRRGPRKSVSLHEDDLLFIVVWFFESLFYLIGGENIVTVIGVYALIGVCLFNAFLCARQWKRYGRYS</sequence>
<dbReference type="RefSeq" id="YP_007379061.1">
    <property type="nucleotide sequence ID" value="NC_020158.1"/>
</dbReference>
<dbReference type="OrthoDB" id="28094at10239"/>
<protein>
    <submittedName>
        <fullName evidence="2">Uncharacterized protein</fullName>
    </submittedName>
</protein>
<evidence type="ECO:0000256" key="1">
    <source>
        <dbReference type="SAM" id="Phobius"/>
    </source>
</evidence>
<dbReference type="GeneID" id="14477397"/>
<evidence type="ECO:0000313" key="2">
    <source>
        <dbReference type="EMBL" id="AGC34525.1"/>
    </source>
</evidence>
<dbReference type="KEGG" id="vg:14477397"/>
<feature type="transmembrane region" description="Helical" evidence="1">
    <location>
        <begin position="12"/>
        <end position="32"/>
    </location>
</feature>
<keyword evidence="1" id="KW-0472">Membrane</keyword>
<gene>
    <name evidence="2" type="primary">156</name>
    <name evidence="2" type="ORF">HVTV1_156</name>
</gene>
<keyword evidence="1" id="KW-1133">Transmembrane helix</keyword>
<name>L7TKL6_9CAUD</name>
<dbReference type="Proteomes" id="UP000011137">
    <property type="component" value="Segment"/>
</dbReference>